<dbReference type="OMA" id="MSYNFEG"/>
<gene>
    <name evidence="3" type="primary">CSON008416</name>
    <name evidence="2" type="synonym">CSON007691</name>
</gene>
<dbReference type="PANTHER" id="PTHR21398:SF22">
    <property type="entry name" value="IP12060P-RELATED"/>
    <property type="match status" value="1"/>
</dbReference>
<reference evidence="1" key="1">
    <citation type="submission" date="2018-04" db="EMBL/GenBank/DDBJ databases">
        <authorList>
            <person name="Go L.Y."/>
            <person name="Mitchell J.A."/>
        </authorList>
    </citation>
    <scope>NUCLEOTIDE SEQUENCE</scope>
    <source>
        <tissue evidence="1">Whole organism</tissue>
    </source>
</reference>
<evidence type="ECO:0000313" key="2">
    <source>
        <dbReference type="EMBL" id="SSX34241.1"/>
    </source>
</evidence>
<dbReference type="VEuPathDB" id="VectorBase:CSON008416"/>
<evidence type="ECO:0000313" key="3">
    <source>
        <dbReference type="EMBL" id="SSX34699.1"/>
    </source>
</evidence>
<organism evidence="3">
    <name type="scientific">Culicoides sonorensis</name>
    <name type="common">Biting midge</name>
    <dbReference type="NCBI Taxonomy" id="179676"/>
    <lineage>
        <taxon>Eukaryota</taxon>
        <taxon>Metazoa</taxon>
        <taxon>Ecdysozoa</taxon>
        <taxon>Arthropoda</taxon>
        <taxon>Hexapoda</taxon>
        <taxon>Insecta</taxon>
        <taxon>Pterygota</taxon>
        <taxon>Neoptera</taxon>
        <taxon>Endopterygota</taxon>
        <taxon>Diptera</taxon>
        <taxon>Nematocera</taxon>
        <taxon>Chironomoidea</taxon>
        <taxon>Ceratopogonidae</taxon>
        <taxon>Ceratopogoninae</taxon>
        <taxon>Culicoides</taxon>
        <taxon>Monoculicoides</taxon>
    </lineage>
</organism>
<accession>A0A336MZT0</accession>
<proteinExistence type="predicted"/>
<protein>
    <submittedName>
        <fullName evidence="2">CSON007691 protein</fullName>
    </submittedName>
    <submittedName>
        <fullName evidence="3">CSON008416 protein</fullName>
    </submittedName>
</protein>
<dbReference type="EMBL" id="UFQT01003180">
    <property type="protein sequence ID" value="SSX34699.1"/>
    <property type="molecule type" value="Genomic_DNA"/>
</dbReference>
<sequence length="210" mass="23981">MNRTIFIFSCSVFLILCFYVTKLTSFRFPTSTVCGILLAIAVPLDLPRYNVFVSYNFEANYNVPTTAADITKGPLLLRTKRLLNDTGEGNFTNEIENLIDEKLNTNEIKKTSFITRQRIYEWIESKLNVNAINGKECLLRAICEYSNSSFSKHNGFLGDLFHIVLSPHTSKKEPNLDKYYEAETRGITVGCIQYVSKCDTDILNFMSMSF</sequence>
<dbReference type="EMBL" id="UFQT01002900">
    <property type="protein sequence ID" value="SSX34241.1"/>
    <property type="molecule type" value="Genomic_DNA"/>
</dbReference>
<dbReference type="SMART" id="SM00718">
    <property type="entry name" value="DM4_12"/>
    <property type="match status" value="1"/>
</dbReference>
<dbReference type="InterPro" id="IPR006631">
    <property type="entry name" value="DM4_12"/>
</dbReference>
<evidence type="ECO:0000313" key="1">
    <source>
        <dbReference type="EMBL" id="SSX15325.1"/>
    </source>
</evidence>
<reference evidence="3" key="2">
    <citation type="submission" date="2018-07" db="EMBL/GenBank/DDBJ databases">
        <authorList>
            <person name="Quirk P.G."/>
            <person name="Krulwich T.A."/>
        </authorList>
    </citation>
    <scope>NUCLEOTIDE SEQUENCE</scope>
</reference>
<name>A0A336MZT0_CULSO</name>
<dbReference type="Pfam" id="PF07841">
    <property type="entry name" value="DM4_12"/>
    <property type="match status" value="1"/>
</dbReference>
<dbReference type="VEuPathDB" id="VectorBase:CSON007691"/>
<dbReference type="AlphaFoldDB" id="A0A336MZT0"/>
<dbReference type="EMBL" id="UFQS01003180">
    <property type="protein sequence ID" value="SSX15325.1"/>
    <property type="molecule type" value="Genomic_DNA"/>
</dbReference>
<dbReference type="PANTHER" id="PTHR21398">
    <property type="entry name" value="AGAP007094-PA"/>
    <property type="match status" value="1"/>
</dbReference>